<comment type="caution">
    <text evidence="1">The sequence shown here is derived from an EMBL/GenBank/DDBJ whole genome shotgun (WGS) entry which is preliminary data.</text>
</comment>
<sequence length="118" mass="13414">MSRHCFSFKHTARIAASAARTTMTVHYRNTMGSKSTTKIMPFHNTGKSFSLTFAYNVNLLALFKKGNSNYLTNLVGLSIAHTKFFHMTMGLKTSLIILPFYELCELVGLHFFECQLYC</sequence>
<gene>
    <name evidence="1" type="ORF">SDC9_124422</name>
</gene>
<organism evidence="1">
    <name type="scientific">bioreactor metagenome</name>
    <dbReference type="NCBI Taxonomy" id="1076179"/>
    <lineage>
        <taxon>unclassified sequences</taxon>
        <taxon>metagenomes</taxon>
        <taxon>ecological metagenomes</taxon>
    </lineage>
</organism>
<dbReference type="AlphaFoldDB" id="A0A645CKF7"/>
<protein>
    <submittedName>
        <fullName evidence="1">Uncharacterized protein</fullName>
    </submittedName>
</protein>
<reference evidence="1" key="1">
    <citation type="submission" date="2019-08" db="EMBL/GenBank/DDBJ databases">
        <authorList>
            <person name="Kucharzyk K."/>
            <person name="Murdoch R.W."/>
            <person name="Higgins S."/>
            <person name="Loffler F."/>
        </authorList>
    </citation>
    <scope>NUCLEOTIDE SEQUENCE</scope>
</reference>
<name>A0A645CKF7_9ZZZZ</name>
<proteinExistence type="predicted"/>
<evidence type="ECO:0000313" key="1">
    <source>
        <dbReference type="EMBL" id="MPM77419.1"/>
    </source>
</evidence>
<accession>A0A645CKF7</accession>
<dbReference type="EMBL" id="VSSQ01027929">
    <property type="protein sequence ID" value="MPM77419.1"/>
    <property type="molecule type" value="Genomic_DNA"/>
</dbReference>